<dbReference type="RefSeq" id="WP_108404727.1">
    <property type="nucleotide sequence ID" value="NZ_CP026948.1"/>
</dbReference>
<dbReference type="Gene3D" id="3.40.250.10">
    <property type="entry name" value="Rhodanese-like domain"/>
    <property type="match status" value="2"/>
</dbReference>
<dbReference type="CDD" id="cd01448">
    <property type="entry name" value="TST_Repeat_1"/>
    <property type="match status" value="1"/>
</dbReference>
<dbReference type="PANTHER" id="PTHR11364:SF27">
    <property type="entry name" value="SULFURTRANSFERASE"/>
    <property type="match status" value="1"/>
</dbReference>
<evidence type="ECO:0000313" key="4">
    <source>
        <dbReference type="Proteomes" id="UP000244754"/>
    </source>
</evidence>
<dbReference type="InterPro" id="IPR036873">
    <property type="entry name" value="Rhodanese-like_dom_sf"/>
</dbReference>
<dbReference type="OrthoDB" id="9770030at2"/>
<evidence type="ECO:0000256" key="2">
    <source>
        <dbReference type="ARBA" id="ARBA00022737"/>
    </source>
</evidence>
<dbReference type="InterPro" id="IPR045078">
    <property type="entry name" value="TST/MPST-like"/>
</dbReference>
<dbReference type="SUPFAM" id="SSF52821">
    <property type="entry name" value="Rhodanese/Cell cycle control phosphatase"/>
    <property type="match status" value="2"/>
</dbReference>
<keyword evidence="4" id="KW-1185">Reference proteome</keyword>
<sequence>MAVFVSADELNERIQTGKKHTILAALWEPREGWAWSKFQSEHIPTALFCDPAVALAGMPGRPQGRNPLPQVDVIAAHVAGWGIEPGRPVYIYDTGVGVYAARAWWLLRWLGVEDVYILDGGFPAWDSRGFDTLAGPGNVAVRAPMELRPGSLPVADIEQVKACAGTLVDARDTPRFSGRHEHLDLKAGHIPGAVNLPVDDLFDPLTHEVVSVDLIRDRFAAIGVTHNADPAEVIAYSGSGNHSSLLLAAAAHAGLPVLTHFVAGWSQWSADPANPVARDV</sequence>
<organism evidence="3 4">
    <name type="scientific">Corynebacterium liangguodongii</name>
    <dbReference type="NCBI Taxonomy" id="2079535"/>
    <lineage>
        <taxon>Bacteria</taxon>
        <taxon>Bacillati</taxon>
        <taxon>Actinomycetota</taxon>
        <taxon>Actinomycetes</taxon>
        <taxon>Mycobacteriales</taxon>
        <taxon>Corynebacteriaceae</taxon>
        <taxon>Corynebacterium</taxon>
    </lineage>
</organism>
<keyword evidence="2" id="KW-0677">Repeat</keyword>
<dbReference type="PROSITE" id="PS50206">
    <property type="entry name" value="RHODANESE_3"/>
    <property type="match status" value="2"/>
</dbReference>
<name>A0A2S0WG27_9CORY</name>
<proteinExistence type="predicted"/>
<dbReference type="Pfam" id="PF00581">
    <property type="entry name" value="Rhodanese"/>
    <property type="match status" value="2"/>
</dbReference>
<evidence type="ECO:0000313" key="3">
    <source>
        <dbReference type="EMBL" id="AWB84719.1"/>
    </source>
</evidence>
<evidence type="ECO:0000256" key="1">
    <source>
        <dbReference type="ARBA" id="ARBA00022679"/>
    </source>
</evidence>
<keyword evidence="1 3" id="KW-0808">Transferase</keyword>
<dbReference type="SMART" id="SM00450">
    <property type="entry name" value="RHOD"/>
    <property type="match status" value="2"/>
</dbReference>
<gene>
    <name evidence="3" type="ORF">C3E79_09730</name>
</gene>
<dbReference type="KEGG" id="clia:C3E79_09730"/>
<dbReference type="GO" id="GO:0004792">
    <property type="term" value="F:thiosulfate-cyanide sulfurtransferase activity"/>
    <property type="evidence" value="ECO:0007669"/>
    <property type="project" value="TreeGrafter"/>
</dbReference>
<dbReference type="PANTHER" id="PTHR11364">
    <property type="entry name" value="THIOSULFATE SULFERTANSFERASE"/>
    <property type="match status" value="1"/>
</dbReference>
<reference evidence="4" key="1">
    <citation type="submission" date="2018-01" db="EMBL/GenBank/DDBJ databases">
        <authorList>
            <person name="Li J."/>
        </authorList>
    </citation>
    <scope>NUCLEOTIDE SEQUENCE [LARGE SCALE GENOMIC DNA]</scope>
    <source>
        <strain evidence="4">2184</strain>
    </source>
</reference>
<dbReference type="Proteomes" id="UP000244754">
    <property type="component" value="Chromosome"/>
</dbReference>
<protein>
    <submittedName>
        <fullName evidence="3">Sulfurtransferase</fullName>
    </submittedName>
</protein>
<dbReference type="InterPro" id="IPR001763">
    <property type="entry name" value="Rhodanese-like_dom"/>
</dbReference>
<accession>A0A2S0WG27</accession>
<dbReference type="AlphaFoldDB" id="A0A2S0WG27"/>
<dbReference type="EMBL" id="CP026948">
    <property type="protein sequence ID" value="AWB84719.1"/>
    <property type="molecule type" value="Genomic_DNA"/>
</dbReference>